<dbReference type="Proteomes" id="UP000199577">
    <property type="component" value="Unassembled WGS sequence"/>
</dbReference>
<dbReference type="InterPro" id="IPR003830">
    <property type="entry name" value="ComA_synth"/>
</dbReference>
<evidence type="ECO:0000313" key="3">
    <source>
        <dbReference type="Proteomes" id="UP000199577"/>
    </source>
</evidence>
<dbReference type="Pfam" id="PF02679">
    <property type="entry name" value="ComA"/>
    <property type="match status" value="1"/>
</dbReference>
<accession>A0A1I1FUV6</accession>
<comment type="similarity">
    <text evidence="1">Belongs to the phosphosulfolactate synthase family.</text>
</comment>
<sequence>MNFELDNVPERTKKPRTNGLTMVMDKGLSVRQAEDLVAVGADYMDFIKLGWTTAYIVPQLNEKLAVYRDAGVHPYFGGTLFEAFVIRNQFDDFLRVIEKYGLEYAEVSDGSIALPHEEKCRYIEKVAQYATVISEVGSKDNTKIMAPYKWISLMKAELEAGTWRLIAESRESGNVGLYRESGEVRQGLVDEILNEIPSEKIIWEAPLKSQQVYFIHLIGSNVNLGNINPNEIIALETTRLGLRGDTFHNFI</sequence>
<organism evidence="2 3">
    <name type="scientific">Parapedobacter composti</name>
    <dbReference type="NCBI Taxonomy" id="623281"/>
    <lineage>
        <taxon>Bacteria</taxon>
        <taxon>Pseudomonadati</taxon>
        <taxon>Bacteroidota</taxon>
        <taxon>Sphingobacteriia</taxon>
        <taxon>Sphingobacteriales</taxon>
        <taxon>Sphingobacteriaceae</taxon>
        <taxon>Parapedobacter</taxon>
    </lineage>
</organism>
<reference evidence="2 3" key="1">
    <citation type="submission" date="2016-10" db="EMBL/GenBank/DDBJ databases">
        <authorList>
            <person name="de Groot N.N."/>
        </authorList>
    </citation>
    <scope>NUCLEOTIDE SEQUENCE [LARGE SCALE GENOMIC DNA]</scope>
    <source>
        <strain evidence="2 3">DSM 22900</strain>
    </source>
</reference>
<dbReference type="RefSeq" id="WP_090971834.1">
    <property type="nucleotide sequence ID" value="NZ_FOLL01000003.1"/>
</dbReference>
<dbReference type="InterPro" id="IPR036112">
    <property type="entry name" value="ComA_synth_sf"/>
</dbReference>
<dbReference type="AlphaFoldDB" id="A0A1I1FUV6"/>
<dbReference type="STRING" id="623281.SAMN05421747_10366"/>
<proteinExistence type="inferred from homology"/>
<protein>
    <submittedName>
        <fullName evidence="2">Phosphosulfolactate synthase</fullName>
    </submittedName>
</protein>
<dbReference type="InterPro" id="IPR013785">
    <property type="entry name" value="Aldolase_TIM"/>
</dbReference>
<dbReference type="EMBL" id="FOLL01000003">
    <property type="protein sequence ID" value="SFC00843.1"/>
    <property type="molecule type" value="Genomic_DNA"/>
</dbReference>
<gene>
    <name evidence="2" type="ORF">SAMN05421747_10366</name>
</gene>
<dbReference type="Gene3D" id="3.20.20.70">
    <property type="entry name" value="Aldolase class I"/>
    <property type="match status" value="1"/>
</dbReference>
<dbReference type="OrthoDB" id="7809088at2"/>
<evidence type="ECO:0000256" key="1">
    <source>
        <dbReference type="ARBA" id="ARBA00010424"/>
    </source>
</evidence>
<dbReference type="SUPFAM" id="SSF102110">
    <property type="entry name" value="(2r)-phospho-3-sulfolactate synthase ComA"/>
    <property type="match status" value="1"/>
</dbReference>
<name>A0A1I1FUV6_9SPHI</name>
<evidence type="ECO:0000313" key="2">
    <source>
        <dbReference type="EMBL" id="SFC00843.1"/>
    </source>
</evidence>
<keyword evidence="3" id="KW-1185">Reference proteome</keyword>